<evidence type="ECO:0000313" key="3">
    <source>
        <dbReference type="RefSeq" id="XP_022236213.1"/>
    </source>
</evidence>
<reference evidence="3" key="1">
    <citation type="submission" date="2025-08" db="UniProtKB">
        <authorList>
            <consortium name="RefSeq"/>
        </authorList>
    </citation>
    <scope>IDENTIFICATION</scope>
    <source>
        <tissue evidence="3">Muscle</tissue>
    </source>
</reference>
<organism evidence="2 3">
    <name type="scientific">Limulus polyphemus</name>
    <name type="common">Atlantic horseshoe crab</name>
    <dbReference type="NCBI Taxonomy" id="6850"/>
    <lineage>
        <taxon>Eukaryota</taxon>
        <taxon>Metazoa</taxon>
        <taxon>Ecdysozoa</taxon>
        <taxon>Arthropoda</taxon>
        <taxon>Chelicerata</taxon>
        <taxon>Merostomata</taxon>
        <taxon>Xiphosura</taxon>
        <taxon>Limulidae</taxon>
        <taxon>Limulus</taxon>
    </lineage>
</organism>
<evidence type="ECO:0000256" key="1">
    <source>
        <dbReference type="SAM" id="SignalP"/>
    </source>
</evidence>
<proteinExistence type="predicted"/>
<evidence type="ECO:0000313" key="2">
    <source>
        <dbReference type="Proteomes" id="UP000694941"/>
    </source>
</evidence>
<feature type="chain" id="PRO_5047003021" evidence="1">
    <location>
        <begin position="22"/>
        <end position="235"/>
    </location>
</feature>
<accession>A0ABM1RXV8</accession>
<dbReference type="InterPro" id="IPR029034">
    <property type="entry name" value="Cystine-knot_cytokine"/>
</dbReference>
<feature type="non-terminal residue" evidence="3">
    <location>
        <position position="1"/>
    </location>
</feature>
<protein>
    <submittedName>
        <fullName evidence="3">Uncharacterized protein LOC106476716</fullName>
    </submittedName>
</protein>
<sequence length="235" mass="26237">VMKFRNEVLLFILTTSTLVFTSNQTKRSGRCSSSGEGRLQYLWGDALTPSPCDGPDGTSYPFHEVELFMKKSNLTHLVVKRSPTIDPHEMRNNLLDGWLSTNEQSRRLNHARNIPGEGNYDNKSYNSRCSIEGSTRLCSSEINTTAPLFGKSMTSGKTVAIIQKFPNFLQQVVYDVCESAECKVLRGHCTQTFTPFLFVTIPNGPASKSLQTQLICYVLVESGCVCRLPEEVLQP</sequence>
<dbReference type="PANTHER" id="PTHR41153">
    <property type="entry name" value="RE41427P"/>
    <property type="match status" value="1"/>
</dbReference>
<dbReference type="PANTHER" id="PTHR41153:SF2">
    <property type="entry name" value="RE41427P"/>
    <property type="match status" value="1"/>
</dbReference>
<dbReference type="RefSeq" id="XP_022236213.1">
    <property type="nucleotide sequence ID" value="XM_022380505.1"/>
</dbReference>
<name>A0ABM1RXV8_LIMPO</name>
<dbReference type="Proteomes" id="UP000694941">
    <property type="component" value="Unplaced"/>
</dbReference>
<dbReference type="SUPFAM" id="SSF57501">
    <property type="entry name" value="Cystine-knot cytokines"/>
    <property type="match status" value="1"/>
</dbReference>
<keyword evidence="1" id="KW-0732">Signal</keyword>
<gene>
    <name evidence="3" type="primary">LOC106476716</name>
</gene>
<keyword evidence="2" id="KW-1185">Reference proteome</keyword>
<dbReference type="GeneID" id="106476716"/>
<feature type="signal peptide" evidence="1">
    <location>
        <begin position="1"/>
        <end position="21"/>
    </location>
</feature>